<protein>
    <submittedName>
        <fullName evidence="2">Septum formation family protein</fullName>
    </submittedName>
</protein>
<keyword evidence="3" id="KW-1185">Reference proteome</keyword>
<evidence type="ECO:0000259" key="1">
    <source>
        <dbReference type="Pfam" id="PF13845"/>
    </source>
</evidence>
<comment type="caution">
    <text evidence="2">The sequence shown here is derived from an EMBL/GenBank/DDBJ whole genome shotgun (WGS) entry which is preliminary data.</text>
</comment>
<name>A0A939QS82_9MICO</name>
<accession>A0A939QS82</accession>
<dbReference type="AlphaFoldDB" id="A0A939QS82"/>
<dbReference type="RefSeq" id="WP_208503971.1">
    <property type="nucleotide sequence ID" value="NZ_JAGFOA010000004.1"/>
</dbReference>
<organism evidence="2 3">
    <name type="scientific">Microbacterium stercoris</name>
    <dbReference type="NCBI Taxonomy" id="2820289"/>
    <lineage>
        <taxon>Bacteria</taxon>
        <taxon>Bacillati</taxon>
        <taxon>Actinomycetota</taxon>
        <taxon>Actinomycetes</taxon>
        <taxon>Micrococcales</taxon>
        <taxon>Microbacteriaceae</taxon>
        <taxon>Microbacterium</taxon>
    </lineage>
</organism>
<dbReference type="Pfam" id="PF13845">
    <property type="entry name" value="Septum_form"/>
    <property type="match status" value="1"/>
</dbReference>
<evidence type="ECO:0000313" key="2">
    <source>
        <dbReference type="EMBL" id="MBO3664178.1"/>
    </source>
</evidence>
<dbReference type="PROSITE" id="PS51257">
    <property type="entry name" value="PROKAR_LIPOPROTEIN"/>
    <property type="match status" value="1"/>
</dbReference>
<feature type="domain" description="Septum formation-related" evidence="1">
    <location>
        <begin position="65"/>
        <end position="179"/>
    </location>
</feature>
<evidence type="ECO:0000313" key="3">
    <source>
        <dbReference type="Proteomes" id="UP000680132"/>
    </source>
</evidence>
<sequence length="181" mass="18964">MEPISRARTTSLRLAVTAGAIALTLGLGGCAAISDLLGGGAPDRDEETGQVKEGGDVDVFELAVGDCLNLGEDGELTAAAVVPCDEEHTEEIYHEFALPDGDWPGDDELSKQAEEGCYSAFEGFAGIAYEDSTLGFFTLTPTEAGWTDKSIADRLVQCVVYEPDENGDSKPLTGSLKGAAR</sequence>
<dbReference type="EMBL" id="JAGFOA010000004">
    <property type="protein sequence ID" value="MBO3664178.1"/>
    <property type="molecule type" value="Genomic_DNA"/>
</dbReference>
<proteinExistence type="predicted"/>
<reference evidence="2" key="1">
    <citation type="submission" date="2021-03" db="EMBL/GenBank/DDBJ databases">
        <title>Microbacterium sp. nov., a novel actinobacterium isolated from cow dung.</title>
        <authorList>
            <person name="Zhang L."/>
        </authorList>
    </citation>
    <scope>NUCLEOTIDE SEQUENCE</scope>
    <source>
        <strain evidence="2">NEAU-LLB</strain>
    </source>
</reference>
<dbReference type="InterPro" id="IPR026004">
    <property type="entry name" value="Septum_form"/>
</dbReference>
<dbReference type="Proteomes" id="UP000680132">
    <property type="component" value="Unassembled WGS sequence"/>
</dbReference>
<gene>
    <name evidence="2" type="ORF">J5V96_11730</name>
</gene>